<reference evidence="2" key="1">
    <citation type="submission" date="2023-10" db="EMBL/GenBank/DDBJ databases">
        <title>Chromosome-level genome of the transformable northern wattle, Acacia crassicarpa.</title>
        <authorList>
            <person name="Massaro I."/>
            <person name="Sinha N.R."/>
            <person name="Poethig S."/>
            <person name="Leichty A.R."/>
        </authorList>
    </citation>
    <scope>NUCLEOTIDE SEQUENCE</scope>
    <source>
        <strain evidence="2">Acra3RX</strain>
        <tissue evidence="2">Leaf</tissue>
    </source>
</reference>
<organism evidence="2 3">
    <name type="scientific">Acacia crassicarpa</name>
    <name type="common">northern wattle</name>
    <dbReference type="NCBI Taxonomy" id="499986"/>
    <lineage>
        <taxon>Eukaryota</taxon>
        <taxon>Viridiplantae</taxon>
        <taxon>Streptophyta</taxon>
        <taxon>Embryophyta</taxon>
        <taxon>Tracheophyta</taxon>
        <taxon>Spermatophyta</taxon>
        <taxon>Magnoliopsida</taxon>
        <taxon>eudicotyledons</taxon>
        <taxon>Gunneridae</taxon>
        <taxon>Pentapetalae</taxon>
        <taxon>rosids</taxon>
        <taxon>fabids</taxon>
        <taxon>Fabales</taxon>
        <taxon>Fabaceae</taxon>
        <taxon>Caesalpinioideae</taxon>
        <taxon>mimosoid clade</taxon>
        <taxon>Acacieae</taxon>
        <taxon>Acacia</taxon>
    </lineage>
</organism>
<accession>A0AAE1MN49</accession>
<dbReference type="Proteomes" id="UP001293593">
    <property type="component" value="Unassembled WGS sequence"/>
</dbReference>
<comment type="caution">
    <text evidence="2">The sequence shown here is derived from an EMBL/GenBank/DDBJ whole genome shotgun (WGS) entry which is preliminary data.</text>
</comment>
<dbReference type="AlphaFoldDB" id="A0AAE1MN49"/>
<sequence length="114" mass="13119">MGCDQNTDRFYYCAQLKTPQSRHRLNFNGVKGHTTPNPNSAPSKHPIEVIARIHDYPEWKDKPLSVLQINSNSQSIWVRADFGHRDFTLDGVSVSEEEDLDDFYRTGLKAMLPR</sequence>
<evidence type="ECO:0000313" key="3">
    <source>
        <dbReference type="Proteomes" id="UP001293593"/>
    </source>
</evidence>
<dbReference type="EMBL" id="JAWXYG010000005">
    <property type="protein sequence ID" value="KAK4271629.1"/>
    <property type="molecule type" value="Genomic_DNA"/>
</dbReference>
<gene>
    <name evidence="2" type="ORF">QN277_020292</name>
</gene>
<evidence type="ECO:0000313" key="2">
    <source>
        <dbReference type="EMBL" id="KAK4271629.1"/>
    </source>
</evidence>
<evidence type="ECO:0000256" key="1">
    <source>
        <dbReference type="SAM" id="MobiDB-lite"/>
    </source>
</evidence>
<proteinExistence type="predicted"/>
<name>A0AAE1MN49_9FABA</name>
<protein>
    <submittedName>
        <fullName evidence="2">Uncharacterized protein</fullName>
    </submittedName>
</protein>
<keyword evidence="3" id="KW-1185">Reference proteome</keyword>
<feature type="region of interest" description="Disordered" evidence="1">
    <location>
        <begin position="25"/>
        <end position="44"/>
    </location>
</feature>